<evidence type="ECO:0000313" key="2">
    <source>
        <dbReference type="Proteomes" id="UP001177080"/>
    </source>
</evidence>
<accession>A0ABT8XHH4</accession>
<protein>
    <recommendedName>
        <fullName evidence="3">Phage tail assembly chaperone</fullName>
    </recommendedName>
</protein>
<sequence length="121" mass="12760">MSKLTIKNTRPGGFGIPGGPVIEAGASLEVDQADWETVEDHPVVKAWVDAGHLTVEGERTAKVAPEGSDQPKTAQEVLAMANDPAVQFMTFKSAAAKLLGDKIPAKKDEIIAALEELATQP</sequence>
<dbReference type="RefSeq" id="WP_244760811.1">
    <property type="nucleotide sequence ID" value="NZ_JALJCJ010000002.1"/>
</dbReference>
<dbReference type="EMBL" id="WHSC02000007">
    <property type="protein sequence ID" value="MDO6123189.1"/>
    <property type="molecule type" value="Genomic_DNA"/>
</dbReference>
<organism evidence="1 2">
    <name type="scientific">Shinella curvata</name>
    <dbReference type="NCBI Taxonomy" id="1817964"/>
    <lineage>
        <taxon>Bacteria</taxon>
        <taxon>Pseudomonadati</taxon>
        <taxon>Pseudomonadota</taxon>
        <taxon>Alphaproteobacteria</taxon>
        <taxon>Hyphomicrobiales</taxon>
        <taxon>Rhizobiaceae</taxon>
        <taxon>Shinella</taxon>
    </lineage>
</organism>
<reference evidence="1" key="1">
    <citation type="submission" date="2022-04" db="EMBL/GenBank/DDBJ databases">
        <title>Shinella lacus sp. nov., a novel member of the genus Shinella from water.</title>
        <authorList>
            <person name="Deng Y."/>
        </authorList>
    </citation>
    <scope>NUCLEOTIDE SEQUENCE</scope>
    <source>
        <strain evidence="1">JCM 31239</strain>
    </source>
</reference>
<dbReference type="Proteomes" id="UP001177080">
    <property type="component" value="Unassembled WGS sequence"/>
</dbReference>
<name>A0ABT8XHH4_9HYPH</name>
<proteinExistence type="predicted"/>
<evidence type="ECO:0008006" key="3">
    <source>
        <dbReference type="Google" id="ProtNLM"/>
    </source>
</evidence>
<comment type="caution">
    <text evidence="1">The sequence shown here is derived from an EMBL/GenBank/DDBJ whole genome shotgun (WGS) entry which is preliminary data.</text>
</comment>
<keyword evidence="2" id="KW-1185">Reference proteome</keyword>
<evidence type="ECO:0000313" key="1">
    <source>
        <dbReference type="EMBL" id="MDO6123189.1"/>
    </source>
</evidence>
<gene>
    <name evidence="1" type="ORF">GB928_018535</name>
</gene>